<protein>
    <submittedName>
        <fullName evidence="1">Uncharacterized protein</fullName>
    </submittedName>
</protein>
<evidence type="ECO:0000313" key="2">
    <source>
        <dbReference type="Proteomes" id="UP001058074"/>
    </source>
</evidence>
<organism evidence="1 2">
    <name type="scientific">Inconstantimicrobium mannanitabidum</name>
    <dbReference type="NCBI Taxonomy" id="1604901"/>
    <lineage>
        <taxon>Bacteria</taxon>
        <taxon>Bacillati</taxon>
        <taxon>Bacillota</taxon>
        <taxon>Clostridia</taxon>
        <taxon>Eubacteriales</taxon>
        <taxon>Clostridiaceae</taxon>
        <taxon>Inconstantimicrobium</taxon>
    </lineage>
</organism>
<gene>
    <name evidence="1" type="ORF">rsdtw13_40980</name>
</gene>
<name>A0ACB5RIB5_9CLOT</name>
<accession>A0ACB5RIB5</accession>
<proteinExistence type="predicted"/>
<dbReference type="EMBL" id="BROD01000001">
    <property type="protein sequence ID" value="GKX68840.1"/>
    <property type="molecule type" value="Genomic_DNA"/>
</dbReference>
<comment type="caution">
    <text evidence="1">The sequence shown here is derived from an EMBL/GenBank/DDBJ whole genome shotgun (WGS) entry which is preliminary data.</text>
</comment>
<reference evidence="1" key="1">
    <citation type="journal article" date="2025" name="Int. J. Syst. Evol. Microbiol.">
        <title>Inconstantimicrobium mannanitabidum sp. nov., a novel member of the family Clostridiaceae isolated from anoxic soil under the treatment of reductive soil disinfestation.</title>
        <authorList>
            <person name="Ueki A."/>
            <person name="Tonouchi A."/>
            <person name="Honma S."/>
            <person name="Kaku N."/>
            <person name="Ueki K."/>
        </authorList>
    </citation>
    <scope>NUCLEOTIDE SEQUENCE</scope>
    <source>
        <strain evidence="1">TW13</strain>
    </source>
</reference>
<evidence type="ECO:0000313" key="1">
    <source>
        <dbReference type="EMBL" id="GKX68840.1"/>
    </source>
</evidence>
<sequence>MVKKELIGRMVLSQAGHDKGDCYVIIDELENNLLLANGSTKTTKKPKLKKFKHLLFTNVMDLDIQEAILSKDKNLNLKIKRFLKLNGNVKEG</sequence>
<dbReference type="Proteomes" id="UP001058074">
    <property type="component" value="Unassembled WGS sequence"/>
</dbReference>
<keyword evidence="2" id="KW-1185">Reference proteome</keyword>